<reference evidence="1" key="1">
    <citation type="submission" date="2020-08" db="EMBL/GenBank/DDBJ databases">
        <title>Multicomponent nature underlies the extraordinary mechanical properties of spider dragline silk.</title>
        <authorList>
            <person name="Kono N."/>
            <person name="Nakamura H."/>
            <person name="Mori M."/>
            <person name="Yoshida Y."/>
            <person name="Ohtoshi R."/>
            <person name="Malay A.D."/>
            <person name="Moran D.A.P."/>
            <person name="Tomita M."/>
            <person name="Numata K."/>
            <person name="Arakawa K."/>
        </authorList>
    </citation>
    <scope>NUCLEOTIDE SEQUENCE</scope>
</reference>
<dbReference type="Proteomes" id="UP000887013">
    <property type="component" value="Unassembled WGS sequence"/>
</dbReference>
<protein>
    <submittedName>
        <fullName evidence="1">DUF4817 domain-containing protein</fullName>
    </submittedName>
</protein>
<evidence type="ECO:0000313" key="1">
    <source>
        <dbReference type="EMBL" id="GFS72218.1"/>
    </source>
</evidence>
<evidence type="ECO:0000313" key="2">
    <source>
        <dbReference type="Proteomes" id="UP000887013"/>
    </source>
</evidence>
<organism evidence="1 2">
    <name type="scientific">Nephila pilipes</name>
    <name type="common">Giant wood spider</name>
    <name type="synonym">Nephila maculata</name>
    <dbReference type="NCBI Taxonomy" id="299642"/>
    <lineage>
        <taxon>Eukaryota</taxon>
        <taxon>Metazoa</taxon>
        <taxon>Ecdysozoa</taxon>
        <taxon>Arthropoda</taxon>
        <taxon>Chelicerata</taxon>
        <taxon>Arachnida</taxon>
        <taxon>Araneae</taxon>
        <taxon>Araneomorphae</taxon>
        <taxon>Entelegynae</taxon>
        <taxon>Araneoidea</taxon>
        <taxon>Nephilidae</taxon>
        <taxon>Nephila</taxon>
    </lineage>
</organism>
<name>A0A8X6T2A7_NEPPI</name>
<accession>A0A8X6T2A7</accession>
<dbReference type="EMBL" id="BMAW01095842">
    <property type="protein sequence ID" value="GFS72218.1"/>
    <property type="molecule type" value="Genomic_DNA"/>
</dbReference>
<comment type="caution">
    <text evidence="1">The sequence shown here is derived from an EMBL/GenBank/DDBJ whole genome shotgun (WGS) entry which is preliminary data.</text>
</comment>
<proteinExistence type="predicted"/>
<keyword evidence="2" id="KW-1185">Reference proteome</keyword>
<dbReference type="AlphaFoldDB" id="A0A8X6T2A7"/>
<gene>
    <name evidence="1" type="primary">X975_11439</name>
    <name evidence="1" type="ORF">NPIL_689191</name>
</gene>
<dbReference type="OrthoDB" id="9981685at2759"/>
<sequence>MNEELETVAHHKFRRQKNVKTEIGSSTGLIKLHQRFEETGSFENLVRSGRPNLRQTHSARVVETLASESAAGTSSAREAGRRLGLPPSSIRNILHGVLNQYPYKLQSYHERLPSDYRRQRSICEVGSLQNLTRFLLGL</sequence>